<dbReference type="Gene3D" id="2.40.50.140">
    <property type="entry name" value="Nucleic acid-binding proteins"/>
    <property type="match status" value="1"/>
</dbReference>
<evidence type="ECO:0000256" key="2">
    <source>
        <dbReference type="ARBA" id="ARBA00022741"/>
    </source>
</evidence>
<dbReference type="Pfam" id="PF00005">
    <property type="entry name" value="ABC_tran"/>
    <property type="match status" value="1"/>
</dbReference>
<dbReference type="NCBIfam" id="NF008653">
    <property type="entry name" value="PRK11650.1"/>
    <property type="match status" value="1"/>
</dbReference>
<name>A0A1I4FJ01_9LACT</name>
<dbReference type="InterPro" id="IPR047641">
    <property type="entry name" value="ABC_transpr_MalK/UgpC-like"/>
</dbReference>
<dbReference type="PANTHER" id="PTHR43875">
    <property type="entry name" value="MALTODEXTRIN IMPORT ATP-BINDING PROTEIN MSMX"/>
    <property type="match status" value="1"/>
</dbReference>
<dbReference type="OrthoDB" id="9790614at2"/>
<evidence type="ECO:0000313" key="6">
    <source>
        <dbReference type="Proteomes" id="UP000181969"/>
    </source>
</evidence>
<dbReference type="GO" id="GO:0140359">
    <property type="term" value="F:ABC-type transporter activity"/>
    <property type="evidence" value="ECO:0007669"/>
    <property type="project" value="InterPro"/>
</dbReference>
<dbReference type="RefSeq" id="WP_074750431.1">
    <property type="nucleotide sequence ID" value="NZ_CAXVJC010000010.1"/>
</dbReference>
<dbReference type="GO" id="GO:0005524">
    <property type="term" value="F:ATP binding"/>
    <property type="evidence" value="ECO:0007669"/>
    <property type="project" value="UniProtKB-KW"/>
</dbReference>
<dbReference type="CDD" id="cd03301">
    <property type="entry name" value="ABC_MalK_N"/>
    <property type="match status" value="1"/>
</dbReference>
<dbReference type="Gene3D" id="2.40.50.100">
    <property type="match status" value="1"/>
</dbReference>
<keyword evidence="3 5" id="KW-0067">ATP-binding</keyword>
<dbReference type="InterPro" id="IPR008995">
    <property type="entry name" value="Mo/tungstate-bd_C_term_dom"/>
</dbReference>
<dbReference type="GO" id="GO:0055052">
    <property type="term" value="C:ATP-binding cassette (ABC) transporter complex, substrate-binding subunit-containing"/>
    <property type="evidence" value="ECO:0007669"/>
    <property type="project" value="TreeGrafter"/>
</dbReference>
<dbReference type="PROSITE" id="PS00211">
    <property type="entry name" value="ABC_TRANSPORTER_1"/>
    <property type="match status" value="1"/>
</dbReference>
<feature type="domain" description="ABC transporter" evidence="4">
    <location>
        <begin position="4"/>
        <end position="246"/>
    </location>
</feature>
<dbReference type="Pfam" id="PF03459">
    <property type="entry name" value="TOBE"/>
    <property type="match status" value="1"/>
</dbReference>
<dbReference type="InterPro" id="IPR017871">
    <property type="entry name" value="ABC_transporter-like_CS"/>
</dbReference>
<dbReference type="AlphaFoldDB" id="A0A1I4FJ01"/>
<dbReference type="Gene3D" id="3.40.50.300">
    <property type="entry name" value="P-loop containing nucleotide triphosphate hydrolases"/>
    <property type="match status" value="1"/>
</dbReference>
<dbReference type="InterPro" id="IPR012340">
    <property type="entry name" value="NA-bd_OB-fold"/>
</dbReference>
<dbReference type="InterPro" id="IPR005116">
    <property type="entry name" value="Transp-assoc_OB_typ1"/>
</dbReference>
<dbReference type="SMART" id="SM00382">
    <property type="entry name" value="AAA"/>
    <property type="match status" value="1"/>
</dbReference>
<dbReference type="SUPFAM" id="SSF52540">
    <property type="entry name" value="P-loop containing nucleoside triphosphate hydrolases"/>
    <property type="match status" value="1"/>
</dbReference>
<keyword evidence="1" id="KW-0813">Transport</keyword>
<dbReference type="InterPro" id="IPR003593">
    <property type="entry name" value="AAA+_ATPase"/>
</dbReference>
<evidence type="ECO:0000256" key="3">
    <source>
        <dbReference type="ARBA" id="ARBA00022840"/>
    </source>
</evidence>
<reference evidence="5 6" key="1">
    <citation type="submission" date="2016-10" db="EMBL/GenBank/DDBJ databases">
        <authorList>
            <person name="de Groot N.N."/>
        </authorList>
    </citation>
    <scope>NUCLEOTIDE SEQUENCE [LARGE SCALE GENOMIC DNA]</scope>
    <source>
        <strain evidence="5 6">M79</strain>
    </source>
</reference>
<dbReference type="SUPFAM" id="SSF50331">
    <property type="entry name" value="MOP-like"/>
    <property type="match status" value="1"/>
</dbReference>
<dbReference type="InterPro" id="IPR027417">
    <property type="entry name" value="P-loop_NTPase"/>
</dbReference>
<dbReference type="Proteomes" id="UP000181969">
    <property type="component" value="Unassembled WGS sequence"/>
</dbReference>
<dbReference type="PANTHER" id="PTHR43875:SF1">
    <property type="entry name" value="OSMOPROTECTIVE COMPOUNDS UPTAKE ATP-BINDING PROTEIN GGTA"/>
    <property type="match status" value="1"/>
</dbReference>
<keyword evidence="2" id="KW-0547">Nucleotide-binding</keyword>
<gene>
    <name evidence="5" type="ORF">SAMN05216438_10214</name>
</gene>
<dbReference type="EMBL" id="FOTJ01000002">
    <property type="protein sequence ID" value="SFL17935.1"/>
    <property type="molecule type" value="Genomic_DNA"/>
</dbReference>
<evidence type="ECO:0000259" key="4">
    <source>
        <dbReference type="PROSITE" id="PS50893"/>
    </source>
</evidence>
<dbReference type="GO" id="GO:0008643">
    <property type="term" value="P:carbohydrate transport"/>
    <property type="evidence" value="ECO:0007669"/>
    <property type="project" value="InterPro"/>
</dbReference>
<proteinExistence type="predicted"/>
<dbReference type="FunFam" id="3.40.50.300:FF:000042">
    <property type="entry name" value="Maltose/maltodextrin ABC transporter, ATP-binding protein"/>
    <property type="match status" value="1"/>
</dbReference>
<protein>
    <submittedName>
        <fullName evidence="5">Carbohydrate ABC transporter ATP-binding protein, CUT1 family</fullName>
    </submittedName>
</protein>
<dbReference type="Pfam" id="PF17912">
    <property type="entry name" value="OB_MalK"/>
    <property type="match status" value="1"/>
</dbReference>
<dbReference type="InterPro" id="IPR040582">
    <property type="entry name" value="OB_MalK-like"/>
</dbReference>
<dbReference type="InterPro" id="IPR015855">
    <property type="entry name" value="ABC_transpr_MalK-like"/>
</dbReference>
<dbReference type="PROSITE" id="PS50893">
    <property type="entry name" value="ABC_TRANSPORTER_2"/>
    <property type="match status" value="1"/>
</dbReference>
<evidence type="ECO:0000313" key="5">
    <source>
        <dbReference type="EMBL" id="SFL17935.1"/>
    </source>
</evidence>
<sequence length="378" mass="42067">MTTLKLDKVYKKYPNATQYSVEDFNLDVKDKEFIVFVGPSGCGKSTTLRMIAGLEDITEGEFTIDGKLMNDVAPKDRDIAMVFQNYALYPHMTVFDNMAFGLKLRKHKKEDIKQRVENAAKILGLTDLLDRKPADMSGGQRQRVAMGRAIVRDAKVFLMDEPLSNLDAKLRVSMRTEIAKIHRRIGATTIYVTHDQTEAMTLADRIVIMSSTPNADKSGTVGRIEQIGTPQELYNEPATKFVAGFIGSPAMNFLNLKIEGNKLIGKGISLTLPEGQHKLLKEKGYSSKEVIMGIRPEDISASILAEEAYPDAQIDAEVTVSELLGAETMLYLKAGDAELVSRVEARDFRQPGEKITVTLNLNKAHFFDKDTEVRITEA</sequence>
<accession>A0A1I4FJ01</accession>
<organism evidence="5 6">
    <name type="scientific">Lactococcus garvieae</name>
    <dbReference type="NCBI Taxonomy" id="1363"/>
    <lineage>
        <taxon>Bacteria</taxon>
        <taxon>Bacillati</taxon>
        <taxon>Bacillota</taxon>
        <taxon>Bacilli</taxon>
        <taxon>Lactobacillales</taxon>
        <taxon>Streptococcaceae</taxon>
        <taxon>Lactococcus</taxon>
    </lineage>
</organism>
<evidence type="ECO:0000256" key="1">
    <source>
        <dbReference type="ARBA" id="ARBA00022448"/>
    </source>
</evidence>
<dbReference type="GO" id="GO:0016887">
    <property type="term" value="F:ATP hydrolysis activity"/>
    <property type="evidence" value="ECO:0007669"/>
    <property type="project" value="InterPro"/>
</dbReference>
<dbReference type="InterPro" id="IPR003439">
    <property type="entry name" value="ABC_transporter-like_ATP-bd"/>
</dbReference>